<dbReference type="SUPFAM" id="SSF102712">
    <property type="entry name" value="JAB1/MPN domain"/>
    <property type="match status" value="1"/>
</dbReference>
<protein>
    <recommendedName>
        <fullName evidence="6">JAB domain-containing protein</fullName>
    </recommendedName>
</protein>
<keyword evidence="5" id="KW-0482">Metalloprotease</keyword>
<reference evidence="7" key="1">
    <citation type="submission" date="2019-02" db="EMBL/GenBank/DDBJ databases">
        <authorList>
            <person name="Lutz S."/>
            <person name="Schori C."/>
            <person name="Ahrens C.H."/>
            <person name="Gueguen E."/>
        </authorList>
    </citation>
    <scope>NUCLEOTIDE SEQUENCE</scope>
    <source>
        <strain evidence="7">Psy35</strain>
    </source>
</reference>
<dbReference type="GO" id="GO:0006508">
    <property type="term" value="P:proteolysis"/>
    <property type="evidence" value="ECO:0007669"/>
    <property type="project" value="UniProtKB-KW"/>
</dbReference>
<sequence>MHFITEWSANQGRNLIYIHPEVLDVFQRHIQACASDLEGGGLLLGYVRGSHLEIVEATIPTKFDRRFRAFFERMTDLHEHIAQKRWADSDGLIRYVGEWHTHPQDYPSPSGTDLTEWRKLAVKRKDRRPVLGIIVGRKALYLESMHSAGNGTQFSPANTHS</sequence>
<feature type="domain" description="JAB" evidence="6">
    <location>
        <begin position="22"/>
        <end position="137"/>
    </location>
</feature>
<gene>
    <name evidence="7" type="ORF">EZZ81_10855</name>
</gene>
<keyword evidence="1" id="KW-0645">Protease</keyword>
<evidence type="ECO:0000256" key="5">
    <source>
        <dbReference type="ARBA" id="ARBA00023049"/>
    </source>
</evidence>
<evidence type="ECO:0000256" key="3">
    <source>
        <dbReference type="ARBA" id="ARBA00022801"/>
    </source>
</evidence>
<keyword evidence="4" id="KW-0862">Zinc</keyword>
<accession>A0AA46ZTK6</accession>
<proteinExistence type="predicted"/>
<dbReference type="RefSeq" id="WP_029243651.1">
    <property type="nucleotide sequence ID" value="NZ_CP036495.1"/>
</dbReference>
<dbReference type="GO" id="GO:0008237">
    <property type="term" value="F:metallopeptidase activity"/>
    <property type="evidence" value="ECO:0007669"/>
    <property type="project" value="UniProtKB-KW"/>
</dbReference>
<dbReference type="AlphaFoldDB" id="A0AA46ZTK6"/>
<organism evidence="7 8">
    <name type="scientific">Pseudomonas viridiflava</name>
    <name type="common">Phytomonas viridiflava</name>
    <dbReference type="NCBI Taxonomy" id="33069"/>
    <lineage>
        <taxon>Bacteria</taxon>
        <taxon>Pseudomonadati</taxon>
        <taxon>Pseudomonadota</taxon>
        <taxon>Gammaproteobacteria</taxon>
        <taxon>Pseudomonadales</taxon>
        <taxon>Pseudomonadaceae</taxon>
        <taxon>Pseudomonas</taxon>
    </lineage>
</organism>
<evidence type="ECO:0000259" key="6">
    <source>
        <dbReference type="Pfam" id="PF14464"/>
    </source>
</evidence>
<dbReference type="Pfam" id="PF14464">
    <property type="entry name" value="Prok-JAB"/>
    <property type="match status" value="1"/>
</dbReference>
<evidence type="ECO:0000313" key="8">
    <source>
        <dbReference type="Proteomes" id="UP001163644"/>
    </source>
</evidence>
<dbReference type="GO" id="GO:0046872">
    <property type="term" value="F:metal ion binding"/>
    <property type="evidence" value="ECO:0007669"/>
    <property type="project" value="UniProtKB-KW"/>
</dbReference>
<name>A0AA46ZTK6_PSEVI</name>
<keyword evidence="2" id="KW-0479">Metal-binding</keyword>
<dbReference type="EMBL" id="CP036495">
    <property type="protein sequence ID" value="UZA68695.1"/>
    <property type="molecule type" value="Genomic_DNA"/>
</dbReference>
<dbReference type="Gene3D" id="3.40.140.10">
    <property type="entry name" value="Cytidine Deaminase, domain 2"/>
    <property type="match status" value="1"/>
</dbReference>
<evidence type="ECO:0000256" key="2">
    <source>
        <dbReference type="ARBA" id="ARBA00022723"/>
    </source>
</evidence>
<keyword evidence="3" id="KW-0378">Hydrolase</keyword>
<evidence type="ECO:0000256" key="4">
    <source>
        <dbReference type="ARBA" id="ARBA00022833"/>
    </source>
</evidence>
<dbReference type="InterPro" id="IPR028090">
    <property type="entry name" value="JAB_dom_prok"/>
</dbReference>
<dbReference type="Proteomes" id="UP001163644">
    <property type="component" value="Chromosome"/>
</dbReference>
<evidence type="ECO:0000313" key="7">
    <source>
        <dbReference type="EMBL" id="UZA68695.1"/>
    </source>
</evidence>
<evidence type="ECO:0000256" key="1">
    <source>
        <dbReference type="ARBA" id="ARBA00022670"/>
    </source>
</evidence>